<evidence type="ECO:0000313" key="2">
    <source>
        <dbReference type="Proteomes" id="UP000298138"/>
    </source>
</evidence>
<gene>
    <name evidence="1" type="ORF">EX30DRAFT_340176</name>
</gene>
<reference evidence="1 2" key="1">
    <citation type="submission" date="2019-04" db="EMBL/GenBank/DDBJ databases">
        <title>Comparative genomics and transcriptomics to analyze fruiting body development in filamentous ascomycetes.</title>
        <authorList>
            <consortium name="DOE Joint Genome Institute"/>
            <person name="Lutkenhaus R."/>
            <person name="Traeger S."/>
            <person name="Breuer J."/>
            <person name="Kuo A."/>
            <person name="Lipzen A."/>
            <person name="Pangilinan J."/>
            <person name="Dilworth D."/>
            <person name="Sandor L."/>
            <person name="Poggeler S."/>
            <person name="Barry K."/>
            <person name="Grigoriev I.V."/>
            <person name="Nowrousian M."/>
        </authorList>
    </citation>
    <scope>NUCLEOTIDE SEQUENCE [LARGE SCALE GENOMIC DNA]</scope>
    <source>
        <strain evidence="1 2">CBS 389.68</strain>
    </source>
</reference>
<dbReference type="Proteomes" id="UP000298138">
    <property type="component" value="Unassembled WGS sequence"/>
</dbReference>
<proteinExistence type="predicted"/>
<dbReference type="InParanoid" id="A0A4S2MZX4"/>
<protein>
    <submittedName>
        <fullName evidence="1">Uncharacterized protein</fullName>
    </submittedName>
</protein>
<organism evidence="1 2">
    <name type="scientific">Ascodesmis nigricans</name>
    <dbReference type="NCBI Taxonomy" id="341454"/>
    <lineage>
        <taxon>Eukaryota</taxon>
        <taxon>Fungi</taxon>
        <taxon>Dikarya</taxon>
        <taxon>Ascomycota</taxon>
        <taxon>Pezizomycotina</taxon>
        <taxon>Pezizomycetes</taxon>
        <taxon>Pezizales</taxon>
        <taxon>Ascodesmidaceae</taxon>
        <taxon>Ascodesmis</taxon>
    </lineage>
</organism>
<dbReference type="EMBL" id="ML220116">
    <property type="protein sequence ID" value="TGZ82301.1"/>
    <property type="molecule type" value="Genomic_DNA"/>
</dbReference>
<sequence>MGELFALSTTCLCLEAIVIKNVKNRLRQQLNMNISWDEADFNVLAPLLLEPLLGKEDSRVLAPPHLDPLFGQAPANRDKYVVKALETALEEISTADTSFPYTARSRLVFNITFGDILSKADPSHWRPSGARWNPEAFRLLLRSKPTGYSTEDLGTLMDPTYLYSHLLLYDGPAHGDQGYFHDEDLPFIIAANAGFPYPSTIVHAQDFLPGLIPYPEDFDRCGRRIPNASLVRKTLQIGSPVPPEDIHRAAEFAPWLLPIYIEYYKGSWDVDLFKTILLRHIAGSNYGLRDCCDISERASKVDTQSMLDAVTAAQKRHSKDEVLKMLRQIWDACTKLDITGPMVPEWSGYMFHCGKTTFADRVNFAPHQVELGHKLVFWNAARDYWYEMAPIRTSFLPLRSGSVDPVLPIGSTKEFRLPIEDAMFVDIAWCQCRAGRMARILRVFRDLGWAVSDEMLAEWEEGKVRDKVDARKEAWLRLCNFKKEDLKRLWEFELRPYGAK</sequence>
<dbReference type="AlphaFoldDB" id="A0A4S2MZX4"/>
<name>A0A4S2MZX4_9PEZI</name>
<accession>A0A4S2MZX4</accession>
<evidence type="ECO:0000313" key="1">
    <source>
        <dbReference type="EMBL" id="TGZ82301.1"/>
    </source>
</evidence>
<keyword evidence="2" id="KW-1185">Reference proteome</keyword>